<reference evidence="1 2" key="1">
    <citation type="submission" date="2016-10" db="EMBL/GenBank/DDBJ databases">
        <authorList>
            <person name="de Groot N.N."/>
        </authorList>
    </citation>
    <scope>NUCLEOTIDE SEQUENCE [LARGE SCALE GENOMIC DNA]</scope>
    <source>
        <strain evidence="1 2">ATCC 51327</strain>
    </source>
</reference>
<dbReference type="Proteomes" id="UP000199006">
    <property type="component" value="Unassembled WGS sequence"/>
</dbReference>
<dbReference type="InterPro" id="IPR023198">
    <property type="entry name" value="PGP-like_dom2"/>
</dbReference>
<dbReference type="SFLD" id="SFLDS00003">
    <property type="entry name" value="Haloacid_Dehalogenase"/>
    <property type="match status" value="1"/>
</dbReference>
<accession>A0A1I4FJL8</accession>
<keyword evidence="2" id="KW-1185">Reference proteome</keyword>
<dbReference type="SFLD" id="SFLDG01135">
    <property type="entry name" value="C1.5.6:_HAD__Beta-PGM__Phospha"/>
    <property type="match status" value="1"/>
</dbReference>
<dbReference type="PANTHER" id="PTHR18901">
    <property type="entry name" value="2-DEOXYGLUCOSE-6-PHOSPHATE PHOSPHATASE 2"/>
    <property type="match status" value="1"/>
</dbReference>
<dbReference type="AlphaFoldDB" id="A0A1I4FJL8"/>
<dbReference type="PRINTS" id="PR00413">
    <property type="entry name" value="HADHALOGNASE"/>
</dbReference>
<evidence type="ECO:0000313" key="1">
    <source>
        <dbReference type="EMBL" id="SFL18135.1"/>
    </source>
</evidence>
<dbReference type="PANTHER" id="PTHR18901:SF38">
    <property type="entry name" value="PSEUDOURIDINE-5'-PHOSPHATASE"/>
    <property type="match status" value="1"/>
</dbReference>
<sequence length="220" mass="25763">MLKAVIFDMDGVILNSEPIYHEVNLKMFKDYGLDVEEVKPVQYQGVNLLDMWRDITNNYKLNKPIEPDEIAQDNLNHFLLALKNKKNLKLMNGIEEWFQFFKDKKIKMIIASSSYPEIIDYIYHKLKLYYYIEQYVDINKIENGKPDPDIFLTAAKTLNVSPEECLVIEDSTHGITAAHRADIKSVAYKQSGQKKQDFSQADLIIDKFNYQNLKRVLKLF</sequence>
<dbReference type="STRING" id="29563.SAMN02983006_00394"/>
<name>A0A1I4FJL8_9FIRM</name>
<dbReference type="InterPro" id="IPR036412">
    <property type="entry name" value="HAD-like_sf"/>
</dbReference>
<dbReference type="EMBL" id="FOTI01000003">
    <property type="protein sequence ID" value="SFL18135.1"/>
    <property type="molecule type" value="Genomic_DNA"/>
</dbReference>
<dbReference type="Pfam" id="PF00702">
    <property type="entry name" value="Hydrolase"/>
    <property type="match status" value="1"/>
</dbReference>
<dbReference type="SFLD" id="SFLDG01129">
    <property type="entry name" value="C1.5:_HAD__Beta-PGM__Phosphata"/>
    <property type="match status" value="1"/>
</dbReference>
<dbReference type="RefSeq" id="WP_177181334.1">
    <property type="nucleotide sequence ID" value="NZ_FOTI01000003.1"/>
</dbReference>
<protein>
    <submittedName>
        <fullName evidence="1">Haloacid dehalogenase superfamily, subfamily IA, variant 3 with third motif having DD or ED/haloacid dehalogenase superfamily, subfamily IA, variant 1 with third motif having Dx(3-4)D or Dx(3-4)E</fullName>
    </submittedName>
</protein>
<dbReference type="Gene3D" id="3.40.50.1000">
    <property type="entry name" value="HAD superfamily/HAD-like"/>
    <property type="match status" value="1"/>
</dbReference>
<dbReference type="InterPro" id="IPR023214">
    <property type="entry name" value="HAD_sf"/>
</dbReference>
<gene>
    <name evidence="1" type="ORF">SAMN02983006_00394</name>
</gene>
<dbReference type="SUPFAM" id="SSF56784">
    <property type="entry name" value="HAD-like"/>
    <property type="match status" value="1"/>
</dbReference>
<evidence type="ECO:0000313" key="2">
    <source>
        <dbReference type="Proteomes" id="UP000199006"/>
    </source>
</evidence>
<organism evidence="1 2">
    <name type="scientific">Halanaerobium salsuginis</name>
    <dbReference type="NCBI Taxonomy" id="29563"/>
    <lineage>
        <taxon>Bacteria</taxon>
        <taxon>Bacillati</taxon>
        <taxon>Bacillota</taxon>
        <taxon>Clostridia</taxon>
        <taxon>Halanaerobiales</taxon>
        <taxon>Halanaerobiaceae</taxon>
        <taxon>Halanaerobium</taxon>
    </lineage>
</organism>
<dbReference type="InterPro" id="IPR006439">
    <property type="entry name" value="HAD-SF_hydro_IA"/>
</dbReference>
<dbReference type="NCBIfam" id="TIGR01549">
    <property type="entry name" value="HAD-SF-IA-v1"/>
    <property type="match status" value="1"/>
</dbReference>
<dbReference type="Gene3D" id="1.10.150.240">
    <property type="entry name" value="Putative phosphatase, domain 2"/>
    <property type="match status" value="1"/>
</dbReference>
<dbReference type="NCBIfam" id="TIGR01509">
    <property type="entry name" value="HAD-SF-IA-v3"/>
    <property type="match status" value="1"/>
</dbReference>
<proteinExistence type="predicted"/>